<protein>
    <submittedName>
        <fullName evidence="6">Amino-acid N-acetyltransferase subunit Mak10</fullName>
    </submittedName>
</protein>
<keyword evidence="3" id="KW-0963">Cytoplasm</keyword>
<comment type="subcellular location">
    <subcellularLocation>
        <location evidence="1">Cytoplasm</location>
    </subcellularLocation>
</comment>
<dbReference type="RefSeq" id="XP_040805841.1">
    <property type="nucleotide sequence ID" value="XM_040939455.1"/>
</dbReference>
<feature type="domain" description="NAA35-like TPR repeats" evidence="5">
    <location>
        <begin position="366"/>
        <end position="744"/>
    </location>
</feature>
<keyword evidence="7" id="KW-1185">Reference proteome</keyword>
<name>A0A8G1S3J0_9EURO</name>
<evidence type="ECO:0000256" key="3">
    <source>
        <dbReference type="ARBA" id="ARBA00022490"/>
    </source>
</evidence>
<proteinExistence type="inferred from homology"/>
<dbReference type="Pfam" id="PF04112">
    <property type="entry name" value="Mak10"/>
    <property type="match status" value="1"/>
</dbReference>
<keyword evidence="6" id="KW-0808">Transferase</keyword>
<dbReference type="InterPro" id="IPR007244">
    <property type="entry name" value="Naa35_N"/>
</dbReference>
<evidence type="ECO:0000259" key="5">
    <source>
        <dbReference type="Pfam" id="PF25789"/>
    </source>
</evidence>
<evidence type="ECO:0000313" key="7">
    <source>
        <dbReference type="Proteomes" id="UP000249789"/>
    </source>
</evidence>
<dbReference type="Proteomes" id="UP000249789">
    <property type="component" value="Unassembled WGS sequence"/>
</dbReference>
<dbReference type="Pfam" id="PF25789">
    <property type="entry name" value="TPR_NAA35"/>
    <property type="match status" value="1"/>
</dbReference>
<organism evidence="6 7">
    <name type="scientific">Aspergillus fijiensis CBS 313.89</name>
    <dbReference type="NCBI Taxonomy" id="1448319"/>
    <lineage>
        <taxon>Eukaryota</taxon>
        <taxon>Fungi</taxon>
        <taxon>Dikarya</taxon>
        <taxon>Ascomycota</taxon>
        <taxon>Pezizomycotina</taxon>
        <taxon>Eurotiomycetes</taxon>
        <taxon>Eurotiomycetidae</taxon>
        <taxon>Eurotiales</taxon>
        <taxon>Aspergillaceae</taxon>
        <taxon>Aspergillus</taxon>
    </lineage>
</organism>
<accession>A0A8G1S3J0</accession>
<gene>
    <name evidence="6" type="ORF">BO72DRAFT_179262</name>
</gene>
<dbReference type="AlphaFoldDB" id="A0A8G1S3J0"/>
<evidence type="ECO:0000256" key="1">
    <source>
        <dbReference type="ARBA" id="ARBA00004496"/>
    </source>
</evidence>
<dbReference type="GO" id="GO:0016740">
    <property type="term" value="F:transferase activity"/>
    <property type="evidence" value="ECO:0007669"/>
    <property type="project" value="UniProtKB-KW"/>
</dbReference>
<dbReference type="InterPro" id="IPR057982">
    <property type="entry name" value="TPR_NAA35"/>
</dbReference>
<evidence type="ECO:0000256" key="2">
    <source>
        <dbReference type="ARBA" id="ARBA00006289"/>
    </source>
</evidence>
<dbReference type="EMBL" id="KZ824624">
    <property type="protein sequence ID" value="RAK81831.1"/>
    <property type="molecule type" value="Genomic_DNA"/>
</dbReference>
<evidence type="ECO:0000313" key="6">
    <source>
        <dbReference type="EMBL" id="RAK81831.1"/>
    </source>
</evidence>
<comment type="similarity">
    <text evidence="2">Belongs to the MAK10 family.</text>
</comment>
<feature type="domain" description="NAA35-like N-terminal" evidence="4">
    <location>
        <begin position="38"/>
        <end position="182"/>
    </location>
</feature>
<dbReference type="OrthoDB" id="269405at2759"/>
<reference evidence="6 7" key="1">
    <citation type="submission" date="2018-02" db="EMBL/GenBank/DDBJ databases">
        <title>The genomes of Aspergillus section Nigri reveals drivers in fungal speciation.</title>
        <authorList>
            <consortium name="DOE Joint Genome Institute"/>
            <person name="Vesth T.C."/>
            <person name="Nybo J."/>
            <person name="Theobald S."/>
            <person name="Brandl J."/>
            <person name="Frisvad J.C."/>
            <person name="Nielsen K.F."/>
            <person name="Lyhne E.K."/>
            <person name="Kogle M.E."/>
            <person name="Kuo A."/>
            <person name="Riley R."/>
            <person name="Clum A."/>
            <person name="Nolan M."/>
            <person name="Lipzen A."/>
            <person name="Salamov A."/>
            <person name="Henrissat B."/>
            <person name="Wiebenga A."/>
            <person name="De vries R.P."/>
            <person name="Grigoriev I.V."/>
            <person name="Mortensen U.H."/>
            <person name="Andersen M.R."/>
            <person name="Baker S.E."/>
        </authorList>
    </citation>
    <scope>NUCLEOTIDE SEQUENCE [LARGE SCALE GENOMIC DNA]</scope>
    <source>
        <strain evidence="6 7">CBS 313.89</strain>
    </source>
</reference>
<dbReference type="GeneID" id="63856788"/>
<dbReference type="PANTHER" id="PTHR21373:SF0">
    <property type="entry name" value="N-ALPHA-ACETYLTRANSFERASE 35, NATC AUXILIARY SUBUNIT"/>
    <property type="match status" value="1"/>
</dbReference>
<sequence length="793" mass="90420">MLPNNEVRGPTMRVVPESVVPRDITDDFTIAASKLRTGQLVKDECFTLFEAVGALEIMDSKMDSGYLGPGENHAQALEDDFDLMRELAPEEVLGIMDELLCHEMAWHMGHPLSQTLFTSLYLDRLLWPVPKTLENAHFGRGQSQSNKKVPDIVHVVLRAYCLALVKCCDFVHARVTTEYYFEVGVAVLCWLDMDLTHSSLSFKEEDFVTQLYNRTLLSQFDSKNFHDLLDHAIRWVDEHTDTLGEKVAEAIRARLLFRREFLWGLEQDVEVIETRSTAQFLSCLSHLDFLGKSAVLGKEVPESFSCKIQRKLASTVPPRPMVKISFEDALAHLRRLCQDAVDLLEILDYRGPYNLKVVIWTLLSRKPQPSVYIRSLVQSLIVSNRTILGAVPVKQFLYDELEQIVLPSSILLQASADEIEVPSDPRFQIAQHMDVFTKRFSQPFVDTFRSACLNRCRIRRTVCHTLVDWDNLQMEAEDLDEQLRTLSNEPPLQLANGDTTYSYPLSSWAYHHKLSQFRLILQLGFELSIYAPEELPGMYWYLSHICSTHLGHIDRIRTFTVATAKRNLADLAAKQRDAIERHTILQRSIQLLERMTTQIVAVDAFAISLHALYVLLARHRVLPTTSSPQAYSSDRLRYEIRMKPFLQITLPELVPYDEYHREAVLEGDSDDIVLERAAKAISEARKAWEATLANGAFMRDSDERDSPALAIEEDWKRDIKDTMRACIGASIAIETVKKALKAQADSRKREEPQAPQSVNLRVTIPEVGSKARWHDWWVVPQVSPATTSGASKT</sequence>
<dbReference type="InterPro" id="IPR057983">
    <property type="entry name" value="NAA35-like_N"/>
</dbReference>
<dbReference type="GO" id="GO:0031417">
    <property type="term" value="C:NatC complex"/>
    <property type="evidence" value="ECO:0007669"/>
    <property type="project" value="InterPro"/>
</dbReference>
<dbReference type="PANTHER" id="PTHR21373">
    <property type="entry name" value="GLUCOSE REPRESSIBLE PROTEIN MAK10"/>
    <property type="match status" value="1"/>
</dbReference>
<dbReference type="VEuPathDB" id="FungiDB:BO72DRAFT_179262"/>
<evidence type="ECO:0000259" key="4">
    <source>
        <dbReference type="Pfam" id="PF04112"/>
    </source>
</evidence>